<protein>
    <recommendedName>
        <fullName evidence="6">Glutaredoxin-2, mitochondrial</fullName>
    </recommendedName>
</protein>
<dbReference type="Pfam" id="PF00462">
    <property type="entry name" value="Glutaredoxin"/>
    <property type="match status" value="1"/>
</dbReference>
<dbReference type="Gene3D" id="3.40.30.10">
    <property type="entry name" value="Glutaredoxin"/>
    <property type="match status" value="1"/>
</dbReference>
<evidence type="ECO:0000256" key="2">
    <source>
        <dbReference type="ARBA" id="ARBA00023206"/>
    </source>
</evidence>
<dbReference type="InterPro" id="IPR002109">
    <property type="entry name" value="Glutaredoxin"/>
</dbReference>
<name>A0A9Q0N8V0_9DIPT</name>
<dbReference type="OrthoDB" id="418495at2759"/>
<dbReference type="SUPFAM" id="SSF52833">
    <property type="entry name" value="Thioredoxin-like"/>
    <property type="match status" value="1"/>
</dbReference>
<dbReference type="AlphaFoldDB" id="A0A9Q0N8V0"/>
<dbReference type="FunFam" id="3.40.30.10:FF:000026">
    <property type="entry name" value="Glutaredoxin 2"/>
    <property type="match status" value="1"/>
</dbReference>
<proteinExistence type="inferred from homology"/>
<evidence type="ECO:0000256" key="5">
    <source>
        <dbReference type="ARBA" id="ARBA00038558"/>
    </source>
</evidence>
<evidence type="ECO:0000256" key="3">
    <source>
        <dbReference type="ARBA" id="ARBA00023284"/>
    </source>
</evidence>
<dbReference type="CDD" id="cd03419">
    <property type="entry name" value="GRX_GRXh_1_2_like"/>
    <property type="match status" value="1"/>
</dbReference>
<keyword evidence="2" id="KW-0318">Glutathionylation</keyword>
<dbReference type="GO" id="GO:0005737">
    <property type="term" value="C:cytoplasm"/>
    <property type="evidence" value="ECO:0007669"/>
    <property type="project" value="TreeGrafter"/>
</dbReference>
<gene>
    <name evidence="8" type="primary">GRXC4_1</name>
    <name evidence="8" type="ORF">Bhyg_00404</name>
</gene>
<comment type="subunit">
    <text evidence="5">Monomer; active form. Homodimer; inactive form. The homodimer is probably linked by 1 2Fe-2S cluster.</text>
</comment>
<dbReference type="GO" id="GO:0034599">
    <property type="term" value="P:cellular response to oxidative stress"/>
    <property type="evidence" value="ECO:0007669"/>
    <property type="project" value="TreeGrafter"/>
</dbReference>
<dbReference type="Proteomes" id="UP001151699">
    <property type="component" value="Chromosome A"/>
</dbReference>
<dbReference type="PANTHER" id="PTHR45694:SF5">
    <property type="entry name" value="GLUTAREDOXIN 2"/>
    <property type="match status" value="1"/>
</dbReference>
<evidence type="ECO:0000259" key="7">
    <source>
        <dbReference type="Pfam" id="PF00462"/>
    </source>
</evidence>
<evidence type="ECO:0000256" key="6">
    <source>
        <dbReference type="ARBA" id="ARBA00039819"/>
    </source>
</evidence>
<evidence type="ECO:0000256" key="1">
    <source>
        <dbReference type="ARBA" id="ARBA00007787"/>
    </source>
</evidence>
<dbReference type="PROSITE" id="PS51354">
    <property type="entry name" value="GLUTAREDOXIN_2"/>
    <property type="match status" value="1"/>
</dbReference>
<dbReference type="InterPro" id="IPR011899">
    <property type="entry name" value="Glutaredoxin_euk/vir"/>
</dbReference>
<dbReference type="PRINTS" id="PR00160">
    <property type="entry name" value="GLUTAREDOXIN"/>
</dbReference>
<reference evidence="8" key="1">
    <citation type="submission" date="2022-07" db="EMBL/GenBank/DDBJ databases">
        <authorList>
            <person name="Trinca V."/>
            <person name="Uliana J.V.C."/>
            <person name="Torres T.T."/>
            <person name="Ward R.J."/>
            <person name="Monesi N."/>
        </authorList>
    </citation>
    <scope>NUCLEOTIDE SEQUENCE</scope>
    <source>
        <strain evidence="8">HSMRA1968</strain>
        <tissue evidence="8">Whole embryos</tissue>
    </source>
</reference>
<dbReference type="NCBIfam" id="TIGR02180">
    <property type="entry name" value="GRX_euk"/>
    <property type="match status" value="1"/>
</dbReference>
<comment type="function">
    <text evidence="4">Glutathione-dependent oxidoreductase that facilitates the maintenance of mitochondrial redox homeostasis upon induction of apoptosis by oxidative stress. Involved in response to hydrogen peroxide and regulation of apoptosis caused by oxidative stress. Acts as a very efficient catalyst of monothiol reactions because of its high affinity for protein glutathione-mixed disulfides. Can receive electrons not only from glutathione (GSH), but also from thioredoxin reductase supporting both monothiol and dithiol reactions. Efficiently catalyzes both glutathionylation and deglutathionylation of mitochondrial complex I, which in turn regulates the superoxide production by the complex. Overexpression decreases the susceptibility to apoptosis and prevents loss of cardiolipin and cytochrome c release.</text>
</comment>
<dbReference type="GO" id="GO:0015038">
    <property type="term" value="F:glutathione disulfide oxidoreductase activity"/>
    <property type="evidence" value="ECO:0007669"/>
    <property type="project" value="TreeGrafter"/>
</dbReference>
<evidence type="ECO:0000256" key="4">
    <source>
        <dbReference type="ARBA" id="ARBA00037470"/>
    </source>
</evidence>
<comment type="similarity">
    <text evidence="1">Belongs to the glutaredoxin family.</text>
</comment>
<dbReference type="InterPro" id="IPR036249">
    <property type="entry name" value="Thioredoxin-like_sf"/>
</dbReference>
<organism evidence="8 9">
    <name type="scientific">Pseudolycoriella hygida</name>
    <dbReference type="NCBI Taxonomy" id="35572"/>
    <lineage>
        <taxon>Eukaryota</taxon>
        <taxon>Metazoa</taxon>
        <taxon>Ecdysozoa</taxon>
        <taxon>Arthropoda</taxon>
        <taxon>Hexapoda</taxon>
        <taxon>Insecta</taxon>
        <taxon>Pterygota</taxon>
        <taxon>Neoptera</taxon>
        <taxon>Endopterygota</taxon>
        <taxon>Diptera</taxon>
        <taxon>Nematocera</taxon>
        <taxon>Sciaroidea</taxon>
        <taxon>Sciaridae</taxon>
        <taxon>Pseudolycoriella</taxon>
    </lineage>
</organism>
<keyword evidence="3" id="KW-0676">Redox-active center</keyword>
<accession>A0A9Q0N8V0</accession>
<dbReference type="PANTHER" id="PTHR45694">
    <property type="entry name" value="GLUTAREDOXIN 2"/>
    <property type="match status" value="1"/>
</dbReference>
<evidence type="ECO:0000313" key="8">
    <source>
        <dbReference type="EMBL" id="KAJ6645201.1"/>
    </source>
</evidence>
<sequence>MGQLITTFSNILGGIFRVSRFIKADMSGASAQFVRDTIAQNKVVIFSKSYCPYCTMAKEQFKKLSFPFFTVELENREDCSQIQAVLGEMTGATSVPRVFVDGKFIGGGTDVKKLNETGELQKLLQ</sequence>
<dbReference type="EMBL" id="WJQU01000001">
    <property type="protein sequence ID" value="KAJ6645201.1"/>
    <property type="molecule type" value="Genomic_DNA"/>
</dbReference>
<feature type="domain" description="Glutaredoxin" evidence="7">
    <location>
        <begin position="43"/>
        <end position="105"/>
    </location>
</feature>
<dbReference type="InterPro" id="IPR014025">
    <property type="entry name" value="Glutaredoxin_subgr"/>
</dbReference>
<comment type="caution">
    <text evidence="8">The sequence shown here is derived from an EMBL/GenBank/DDBJ whole genome shotgun (WGS) entry which is preliminary data.</text>
</comment>
<keyword evidence="9" id="KW-1185">Reference proteome</keyword>
<evidence type="ECO:0000313" key="9">
    <source>
        <dbReference type="Proteomes" id="UP001151699"/>
    </source>
</evidence>